<feature type="region of interest" description="Disordered" evidence="1">
    <location>
        <begin position="669"/>
        <end position="706"/>
    </location>
</feature>
<feature type="region of interest" description="Disordered" evidence="1">
    <location>
        <begin position="718"/>
        <end position="783"/>
    </location>
</feature>
<proteinExistence type="predicted"/>
<dbReference type="EMBL" id="JAAAIN010001042">
    <property type="protein sequence ID" value="KAG0307821.1"/>
    <property type="molecule type" value="Genomic_DNA"/>
</dbReference>
<protein>
    <submittedName>
        <fullName evidence="2">Uncharacterized protein</fullName>
    </submittedName>
</protein>
<evidence type="ECO:0000313" key="3">
    <source>
        <dbReference type="Proteomes" id="UP000823405"/>
    </source>
</evidence>
<reference evidence="2" key="1">
    <citation type="journal article" date="2020" name="Fungal Divers.">
        <title>Resolving the Mortierellaceae phylogeny through synthesis of multi-gene phylogenetics and phylogenomics.</title>
        <authorList>
            <person name="Vandepol N."/>
            <person name="Liber J."/>
            <person name="Desiro A."/>
            <person name="Na H."/>
            <person name="Kennedy M."/>
            <person name="Barry K."/>
            <person name="Grigoriev I.V."/>
            <person name="Miller A.N."/>
            <person name="O'Donnell K."/>
            <person name="Stajich J.E."/>
            <person name="Bonito G."/>
        </authorList>
    </citation>
    <scope>NUCLEOTIDE SEQUENCE</scope>
    <source>
        <strain evidence="2">NVP60</strain>
    </source>
</reference>
<gene>
    <name evidence="2" type="ORF">BGZ97_000271</name>
</gene>
<feature type="region of interest" description="Disordered" evidence="1">
    <location>
        <begin position="1"/>
        <end position="58"/>
    </location>
</feature>
<feature type="compositionally biased region" description="Basic residues" evidence="1">
    <location>
        <begin position="315"/>
        <end position="333"/>
    </location>
</feature>
<feature type="compositionally biased region" description="Basic and acidic residues" evidence="1">
    <location>
        <begin position="288"/>
        <end position="303"/>
    </location>
</feature>
<dbReference type="AlphaFoldDB" id="A0A9P6UKF4"/>
<evidence type="ECO:0000313" key="2">
    <source>
        <dbReference type="EMBL" id="KAG0307821.1"/>
    </source>
</evidence>
<dbReference type="Proteomes" id="UP000823405">
    <property type="component" value="Unassembled WGS sequence"/>
</dbReference>
<name>A0A9P6UKF4_9FUNG</name>
<evidence type="ECO:0000256" key="1">
    <source>
        <dbReference type="SAM" id="MobiDB-lite"/>
    </source>
</evidence>
<feature type="compositionally biased region" description="Polar residues" evidence="1">
    <location>
        <begin position="9"/>
        <end position="20"/>
    </location>
</feature>
<feature type="region of interest" description="Disordered" evidence="1">
    <location>
        <begin position="240"/>
        <end position="333"/>
    </location>
</feature>
<feature type="compositionally biased region" description="Polar residues" evidence="1">
    <location>
        <begin position="732"/>
        <end position="752"/>
    </location>
</feature>
<comment type="caution">
    <text evidence="2">The sequence shown here is derived from an EMBL/GenBank/DDBJ whole genome shotgun (WGS) entry which is preliminary data.</text>
</comment>
<dbReference type="OrthoDB" id="2434075at2759"/>
<feature type="compositionally biased region" description="Low complexity" evidence="1">
    <location>
        <begin position="677"/>
        <end position="689"/>
    </location>
</feature>
<accession>A0A9P6UKF4</accession>
<organism evidence="2 3">
    <name type="scientific">Linnemannia gamsii</name>
    <dbReference type="NCBI Taxonomy" id="64522"/>
    <lineage>
        <taxon>Eukaryota</taxon>
        <taxon>Fungi</taxon>
        <taxon>Fungi incertae sedis</taxon>
        <taxon>Mucoromycota</taxon>
        <taxon>Mortierellomycotina</taxon>
        <taxon>Mortierellomycetes</taxon>
        <taxon>Mortierellales</taxon>
        <taxon>Mortierellaceae</taxon>
        <taxon>Linnemannia</taxon>
    </lineage>
</organism>
<sequence length="815" mass="89248">MSIKDADPSVTTTKALPQSTVRDDSPPPSSSKPKLEATSTLESPTPTPTKGSGWTILPGITIPNPLDLFKPVEPPKPTTATTTASVAPTKMTTTKEIPTTAIAKEILTTTIAKDDPTTLVKEVSTSSVIKGVPTTTTTAIATKTITMPSPTPTKSGITIFPGITIPNPFDLFKPAEPVKPATTTTAVITPTKTTVVKEVPKSTTATTTTTTTVPNPSPTKKPGFTIFPGITLPNPFALLPDGHPGGEKGSLLHRRPPGNVDDITNSIEEGEGEEKNVKNEDHEDIGDEWERVRKGENKDRQDEQDQAEADTLRQRSLKRVQRHHHHRRSTRRAQLLRRQKLSFHDVTRIARNITVSPPVKTLHLFTEVPASATTVTREPTTPPHASVHVDVKDTLLKETDSKEYEKMSIPLLSPPVFMPEPPASPQSVQEPEANDSIFQELGSVIDKLIDAQTDSFEESLNLIVNNLILSDEMEPYQDFLFESFAVSKFEIPESNDDDLTLDFGIDDDQVDALYSFRTSPPSSSDNNRVFPGPRAVSRASILTSILNTFLPPFILRFRADMRNFLYWICSPNASAHIDGKDASGDDSWAKSVAQDDVNKLIHPDGSIDLKSIWDPKIATLALECIKDHAQIFWNEVTSLVGTRFTQIKEFLVNQLRGLIGLPQFFGSSAPADQTTVDSPDQQPQQQEQQESQKDYPQAQGQHRDSIGDLDIADQYTQKDETEASSYSSSSSPTTTIATVTQEDTTSSSALSNQRRKQGTPSPAFDQAQNPQAIQRTEPATDKGDEFVTWFVGTVVNELQKGYFADANKASANLQS</sequence>
<keyword evidence="3" id="KW-1185">Reference proteome</keyword>